<accession>A0A4C1UKJ4</accession>
<sequence>MRNAQRNDESPNERSLRLPLNYDRSSTRELVQLANIQMFGAARGVAPLRCRLPSNKMSDKRMTKAAESYCAQLGCSKKTAGSIAEVSHIHTVQT</sequence>
<keyword evidence="2" id="KW-1185">Reference proteome</keyword>
<organism evidence="1 2">
    <name type="scientific">Eumeta variegata</name>
    <name type="common">Bagworm moth</name>
    <name type="synonym">Eumeta japonica</name>
    <dbReference type="NCBI Taxonomy" id="151549"/>
    <lineage>
        <taxon>Eukaryota</taxon>
        <taxon>Metazoa</taxon>
        <taxon>Ecdysozoa</taxon>
        <taxon>Arthropoda</taxon>
        <taxon>Hexapoda</taxon>
        <taxon>Insecta</taxon>
        <taxon>Pterygota</taxon>
        <taxon>Neoptera</taxon>
        <taxon>Endopterygota</taxon>
        <taxon>Lepidoptera</taxon>
        <taxon>Glossata</taxon>
        <taxon>Ditrysia</taxon>
        <taxon>Tineoidea</taxon>
        <taxon>Psychidae</taxon>
        <taxon>Oiketicinae</taxon>
        <taxon>Eumeta</taxon>
    </lineage>
</organism>
<dbReference type="EMBL" id="BGZK01000181">
    <property type="protein sequence ID" value="GBP26496.1"/>
    <property type="molecule type" value="Genomic_DNA"/>
</dbReference>
<gene>
    <name evidence="1" type="ORF">EVAR_85998_1</name>
</gene>
<evidence type="ECO:0000313" key="1">
    <source>
        <dbReference type="EMBL" id="GBP26496.1"/>
    </source>
</evidence>
<protein>
    <submittedName>
        <fullName evidence="1">Uncharacterized protein</fullName>
    </submittedName>
</protein>
<proteinExistence type="predicted"/>
<name>A0A4C1UKJ4_EUMVA</name>
<comment type="caution">
    <text evidence="1">The sequence shown here is derived from an EMBL/GenBank/DDBJ whole genome shotgun (WGS) entry which is preliminary data.</text>
</comment>
<dbReference type="Proteomes" id="UP000299102">
    <property type="component" value="Unassembled WGS sequence"/>
</dbReference>
<reference evidence="1 2" key="1">
    <citation type="journal article" date="2019" name="Commun. Biol.">
        <title>The bagworm genome reveals a unique fibroin gene that provides high tensile strength.</title>
        <authorList>
            <person name="Kono N."/>
            <person name="Nakamura H."/>
            <person name="Ohtoshi R."/>
            <person name="Tomita M."/>
            <person name="Numata K."/>
            <person name="Arakawa K."/>
        </authorList>
    </citation>
    <scope>NUCLEOTIDE SEQUENCE [LARGE SCALE GENOMIC DNA]</scope>
</reference>
<dbReference type="AlphaFoldDB" id="A0A4C1UKJ4"/>
<evidence type="ECO:0000313" key="2">
    <source>
        <dbReference type="Proteomes" id="UP000299102"/>
    </source>
</evidence>